<evidence type="ECO:0000256" key="1">
    <source>
        <dbReference type="ARBA" id="ARBA00004651"/>
    </source>
</evidence>
<dbReference type="EMBL" id="BAABCX010000002">
    <property type="protein sequence ID" value="GAA3540701.1"/>
    <property type="molecule type" value="Genomic_DNA"/>
</dbReference>
<evidence type="ECO:0000256" key="6">
    <source>
        <dbReference type="SAM" id="Phobius"/>
    </source>
</evidence>
<evidence type="ECO:0000313" key="8">
    <source>
        <dbReference type="EMBL" id="GAA3540701.1"/>
    </source>
</evidence>
<name>A0ABP6VU94_9GAMM</name>
<reference evidence="9" key="1">
    <citation type="journal article" date="2019" name="Int. J. Syst. Evol. Microbiol.">
        <title>The Global Catalogue of Microorganisms (GCM) 10K type strain sequencing project: providing services to taxonomists for standard genome sequencing and annotation.</title>
        <authorList>
            <consortium name="The Broad Institute Genomics Platform"/>
            <consortium name="The Broad Institute Genome Sequencing Center for Infectious Disease"/>
            <person name="Wu L."/>
            <person name="Ma J."/>
        </authorList>
    </citation>
    <scope>NUCLEOTIDE SEQUENCE [LARGE SCALE GENOMIC DNA]</scope>
    <source>
        <strain evidence="9">JCM 17110</strain>
    </source>
</reference>
<keyword evidence="4 6" id="KW-1133">Transmembrane helix</keyword>
<feature type="transmembrane region" description="Helical" evidence="6">
    <location>
        <begin position="265"/>
        <end position="291"/>
    </location>
</feature>
<dbReference type="Proteomes" id="UP001500795">
    <property type="component" value="Unassembled WGS sequence"/>
</dbReference>
<dbReference type="RefSeq" id="WP_344957606.1">
    <property type="nucleotide sequence ID" value="NZ_BAABCX010000002.1"/>
</dbReference>
<keyword evidence="5 6" id="KW-0472">Membrane</keyword>
<sequence>MNGLIISALLLASGAMLLLLLVWREQKARRDVVHRLGKGEGAEKERLLREFGSSRLGQRSLNVDSETRLLLDRLGWRKSSRKSLFMVIQLGLPLLLALLVQVLLLFRDEPLTQPWIPMLFALGTGYLIPKRILASAVKKRQAQLAEDISSALPLLRILFEVGMMVEQALRVLATEGRHILPVLSDELHQLLQRVDAGLDLQSELRRTAELMDVDELTDCFVVLEQLAQQGGGAMASLLSMKKLLDERRVTNLQEKVSKMSAKMSIVMVAFLFPALLIVLAGPGFIAIVRAIGDMG</sequence>
<dbReference type="InterPro" id="IPR018076">
    <property type="entry name" value="T2SS_GspF_dom"/>
</dbReference>
<evidence type="ECO:0000256" key="4">
    <source>
        <dbReference type="ARBA" id="ARBA00022989"/>
    </source>
</evidence>
<feature type="transmembrane region" description="Helical" evidence="6">
    <location>
        <begin position="83"/>
        <end position="106"/>
    </location>
</feature>
<organism evidence="8 9">
    <name type="scientific">Zobellella aerophila</name>
    <dbReference type="NCBI Taxonomy" id="870480"/>
    <lineage>
        <taxon>Bacteria</taxon>
        <taxon>Pseudomonadati</taxon>
        <taxon>Pseudomonadota</taxon>
        <taxon>Gammaproteobacteria</taxon>
        <taxon>Aeromonadales</taxon>
        <taxon>Aeromonadaceae</taxon>
        <taxon>Zobellella</taxon>
    </lineage>
</organism>
<evidence type="ECO:0000259" key="7">
    <source>
        <dbReference type="Pfam" id="PF00482"/>
    </source>
</evidence>
<feature type="domain" description="Type II secretion system protein GspF" evidence="7">
    <location>
        <begin position="154"/>
        <end position="279"/>
    </location>
</feature>
<comment type="subcellular location">
    <subcellularLocation>
        <location evidence="1">Cell membrane</location>
        <topology evidence="1">Multi-pass membrane protein</topology>
    </subcellularLocation>
</comment>
<evidence type="ECO:0000256" key="3">
    <source>
        <dbReference type="ARBA" id="ARBA00022692"/>
    </source>
</evidence>
<dbReference type="PANTHER" id="PTHR35007:SF2">
    <property type="entry name" value="PILUS ASSEMBLE PROTEIN"/>
    <property type="match status" value="1"/>
</dbReference>
<evidence type="ECO:0000313" key="9">
    <source>
        <dbReference type="Proteomes" id="UP001500795"/>
    </source>
</evidence>
<accession>A0ABP6VU94</accession>
<dbReference type="PANTHER" id="PTHR35007">
    <property type="entry name" value="INTEGRAL MEMBRANE PROTEIN-RELATED"/>
    <property type="match status" value="1"/>
</dbReference>
<keyword evidence="9" id="KW-1185">Reference proteome</keyword>
<evidence type="ECO:0000256" key="5">
    <source>
        <dbReference type="ARBA" id="ARBA00023136"/>
    </source>
</evidence>
<feature type="transmembrane region" description="Helical" evidence="6">
    <location>
        <begin position="112"/>
        <end position="129"/>
    </location>
</feature>
<protein>
    <submittedName>
        <fullName evidence="8">Type II secretion system F family protein</fullName>
    </submittedName>
</protein>
<proteinExistence type="predicted"/>
<gene>
    <name evidence="8" type="ORF">GCM10022394_20620</name>
</gene>
<keyword evidence="2" id="KW-1003">Cell membrane</keyword>
<keyword evidence="3 6" id="KW-0812">Transmembrane</keyword>
<evidence type="ECO:0000256" key="2">
    <source>
        <dbReference type="ARBA" id="ARBA00022475"/>
    </source>
</evidence>
<comment type="caution">
    <text evidence="8">The sequence shown here is derived from an EMBL/GenBank/DDBJ whole genome shotgun (WGS) entry which is preliminary data.</text>
</comment>
<feature type="transmembrane region" description="Helical" evidence="6">
    <location>
        <begin position="6"/>
        <end position="23"/>
    </location>
</feature>
<dbReference type="Pfam" id="PF00482">
    <property type="entry name" value="T2SSF"/>
    <property type="match status" value="1"/>
</dbReference>